<sequence length="369" mass="40715">MNRSNEKPGKENGRRYEKRSSGWKLLVLTLAALTILSACTSNKITSTEAEQNEKRAAEQGSGQKDNRDTSSNGQETGSADQEKVSPERLIDTLTNGSKEAVYNQFTPEMKQAVSLENLKSTADSFLKGVKSWKQAYRAEMNGLTEYAWTDDTGAKGIRVYYTKDQQIAGLSVVPLEAHPDTDSKLTQTEFHFPMKGDMFVFWGGQNVMANYHYEHAMQRYALDIVRTKDGASYQGDPKVNANYYAFGEPLYAAADGTVVDIKNDIEDNVPGVMNPDEAAGNYVVIDHGNKEYSITAHIKKGSVAVKKGDKVKQGDRIGDLGNSGNSSEAHLHFQVSNGPDLFTSQSLHIRWADQSQELIRGNTVQGLPE</sequence>
<evidence type="ECO:0000313" key="3">
    <source>
        <dbReference type="EMBL" id="XCP93290.1"/>
    </source>
</evidence>
<name>A0AAU8NB37_9BACL</name>
<dbReference type="PANTHER" id="PTHR21666">
    <property type="entry name" value="PEPTIDASE-RELATED"/>
    <property type="match status" value="1"/>
</dbReference>
<organism evidence="3">
    <name type="scientific">Paenibacillus sp. AN1007</name>
    <dbReference type="NCBI Taxonomy" id="3151385"/>
    <lineage>
        <taxon>Bacteria</taxon>
        <taxon>Bacillati</taxon>
        <taxon>Bacillota</taxon>
        <taxon>Bacilli</taxon>
        <taxon>Bacillales</taxon>
        <taxon>Paenibacillaceae</taxon>
        <taxon>Paenibacillus</taxon>
    </lineage>
</organism>
<feature type="compositionally biased region" description="Polar residues" evidence="1">
    <location>
        <begin position="69"/>
        <end position="79"/>
    </location>
</feature>
<dbReference type="CDD" id="cd12797">
    <property type="entry name" value="M23_peptidase"/>
    <property type="match status" value="1"/>
</dbReference>
<feature type="domain" description="M23ase beta-sheet core" evidence="2">
    <location>
        <begin position="247"/>
        <end position="337"/>
    </location>
</feature>
<dbReference type="RefSeq" id="WP_366289999.1">
    <property type="nucleotide sequence ID" value="NZ_CP159992.1"/>
</dbReference>
<dbReference type="InterPro" id="IPR050570">
    <property type="entry name" value="Cell_wall_metabolism_enzyme"/>
</dbReference>
<dbReference type="SUPFAM" id="SSF51261">
    <property type="entry name" value="Duplicated hybrid motif"/>
    <property type="match status" value="1"/>
</dbReference>
<evidence type="ECO:0000259" key="2">
    <source>
        <dbReference type="Pfam" id="PF01551"/>
    </source>
</evidence>
<dbReference type="InterPro" id="IPR016047">
    <property type="entry name" value="M23ase_b-sheet_dom"/>
</dbReference>
<dbReference type="PANTHER" id="PTHR21666:SF270">
    <property type="entry name" value="MUREIN HYDROLASE ACTIVATOR ENVC"/>
    <property type="match status" value="1"/>
</dbReference>
<dbReference type="InterPro" id="IPR011055">
    <property type="entry name" value="Dup_hybrid_motif"/>
</dbReference>
<accession>A0AAU8NB37</accession>
<dbReference type="AlphaFoldDB" id="A0AAU8NB37"/>
<protein>
    <submittedName>
        <fullName evidence="3">Peptidoglycan DD-metalloendopeptidase family protein</fullName>
    </submittedName>
</protein>
<proteinExistence type="predicted"/>
<reference evidence="3" key="1">
    <citation type="submission" date="2024-05" db="EMBL/GenBank/DDBJ databases">
        <title>Draft genome assemblies of 36 bacteria isolated from hibernating arctic ground squirrels.</title>
        <authorList>
            <person name="McKee H."/>
            <person name="Mullen L."/>
            <person name="Drown D.M."/>
            <person name="Duddleston K.N."/>
        </authorList>
    </citation>
    <scope>NUCLEOTIDE SEQUENCE</scope>
    <source>
        <strain evidence="3">AN1007</strain>
    </source>
</reference>
<feature type="region of interest" description="Disordered" evidence="1">
    <location>
        <begin position="45"/>
        <end position="88"/>
    </location>
</feature>
<dbReference type="GO" id="GO:0004222">
    <property type="term" value="F:metalloendopeptidase activity"/>
    <property type="evidence" value="ECO:0007669"/>
    <property type="project" value="TreeGrafter"/>
</dbReference>
<dbReference type="Gene3D" id="2.70.70.10">
    <property type="entry name" value="Glucose Permease (Domain IIA)"/>
    <property type="match status" value="1"/>
</dbReference>
<dbReference type="Pfam" id="PF01551">
    <property type="entry name" value="Peptidase_M23"/>
    <property type="match status" value="1"/>
</dbReference>
<evidence type="ECO:0000256" key="1">
    <source>
        <dbReference type="SAM" id="MobiDB-lite"/>
    </source>
</evidence>
<dbReference type="EMBL" id="CP159992">
    <property type="protein sequence ID" value="XCP93290.1"/>
    <property type="molecule type" value="Genomic_DNA"/>
</dbReference>
<gene>
    <name evidence="3" type="ORF">ABXS70_18895</name>
</gene>